<feature type="region of interest" description="Disordered" evidence="1">
    <location>
        <begin position="179"/>
        <end position="204"/>
    </location>
</feature>
<dbReference type="EMBL" id="JBHMBS010000004">
    <property type="protein sequence ID" value="MFB9675917.1"/>
    <property type="molecule type" value="Genomic_DNA"/>
</dbReference>
<accession>A0ABV5TA36</accession>
<protein>
    <recommendedName>
        <fullName evidence="4">Secreted protein</fullName>
    </recommendedName>
</protein>
<evidence type="ECO:0000256" key="1">
    <source>
        <dbReference type="SAM" id="MobiDB-lite"/>
    </source>
</evidence>
<evidence type="ECO:0000313" key="3">
    <source>
        <dbReference type="Proteomes" id="UP001589610"/>
    </source>
</evidence>
<evidence type="ECO:0008006" key="4">
    <source>
        <dbReference type="Google" id="ProtNLM"/>
    </source>
</evidence>
<evidence type="ECO:0000313" key="2">
    <source>
        <dbReference type="EMBL" id="MFB9675917.1"/>
    </source>
</evidence>
<name>A0ABV5TA36_9ACTN</name>
<proteinExistence type="predicted"/>
<dbReference type="Proteomes" id="UP001589610">
    <property type="component" value="Unassembled WGS sequence"/>
</dbReference>
<keyword evidence="3" id="KW-1185">Reference proteome</keyword>
<dbReference type="RefSeq" id="WP_344745347.1">
    <property type="nucleotide sequence ID" value="NZ_BAAAWW010000064.1"/>
</dbReference>
<comment type="caution">
    <text evidence="2">The sequence shown here is derived from an EMBL/GenBank/DDBJ whole genome shotgun (WGS) entry which is preliminary data.</text>
</comment>
<sequence length="204" mass="22476">MHLLCDIDGVHIPFPGPAGEIPDGFRTHHVTPTGYSEPVAIWLNPATGRLVLDLINRYALSPVWCTSWRADAAPLVGSLLGLPTWDHIDLPRLPLTTSHPNGYLWKRDTIAQLFTDQPLVWIDDDFTSADHTWAGDRTTTGVLTILIQPNPYLGLTAADLKATGLNEIAEWRSRARAGKGVRYGESMPGPADVEPLTWPPSFRP</sequence>
<reference evidence="2 3" key="1">
    <citation type="submission" date="2024-09" db="EMBL/GenBank/DDBJ databases">
        <authorList>
            <person name="Sun Q."/>
            <person name="Mori K."/>
        </authorList>
    </citation>
    <scope>NUCLEOTIDE SEQUENCE [LARGE SCALE GENOMIC DNA]</scope>
    <source>
        <strain evidence="2 3">JCM 3028</strain>
    </source>
</reference>
<gene>
    <name evidence="2" type="ORF">ACFFRH_10495</name>
</gene>
<organism evidence="2 3">
    <name type="scientific">Streptosporangium vulgare</name>
    <dbReference type="NCBI Taxonomy" id="46190"/>
    <lineage>
        <taxon>Bacteria</taxon>
        <taxon>Bacillati</taxon>
        <taxon>Actinomycetota</taxon>
        <taxon>Actinomycetes</taxon>
        <taxon>Streptosporangiales</taxon>
        <taxon>Streptosporangiaceae</taxon>
        <taxon>Streptosporangium</taxon>
    </lineage>
</organism>